<dbReference type="eggNOG" id="COG1018">
    <property type="taxonomic scope" value="Bacteria"/>
</dbReference>
<dbReference type="HOGENOM" id="CLU_003827_7_3_0"/>
<evidence type="ECO:0000256" key="8">
    <source>
        <dbReference type="ARBA" id="ARBA00023014"/>
    </source>
</evidence>
<keyword evidence="4" id="KW-0479">Metal-binding</keyword>
<comment type="cofactor">
    <cofactor evidence="1">
        <name>FAD</name>
        <dbReference type="ChEBI" id="CHEBI:57692"/>
    </cofactor>
</comment>
<feature type="domain" description="FAD-binding FR-type" evidence="9">
    <location>
        <begin position="8"/>
        <end position="112"/>
    </location>
</feature>
<dbReference type="GO" id="GO:0016491">
    <property type="term" value="F:oxidoreductase activity"/>
    <property type="evidence" value="ECO:0007669"/>
    <property type="project" value="UniProtKB-KW"/>
</dbReference>
<dbReference type="AlphaFoldDB" id="D3SMS6"/>
<keyword evidence="11" id="KW-1185">Reference proteome</keyword>
<accession>D3SMS6</accession>
<keyword evidence="6" id="KW-0560">Oxidoreductase</keyword>
<evidence type="ECO:0000256" key="3">
    <source>
        <dbReference type="ARBA" id="ARBA00022714"/>
    </source>
</evidence>
<dbReference type="PIRSF" id="PIRSF006816">
    <property type="entry name" value="Cyc3_hyd_g"/>
    <property type="match status" value="1"/>
</dbReference>
<dbReference type="InterPro" id="IPR039261">
    <property type="entry name" value="FNR_nucleotide-bd"/>
</dbReference>
<dbReference type="SUPFAM" id="SSF52343">
    <property type="entry name" value="Ferredoxin reductase-like, C-terminal NADP-linked domain"/>
    <property type="match status" value="1"/>
</dbReference>
<dbReference type="Gene3D" id="3.40.50.80">
    <property type="entry name" value="Nucleotide-binding domain of ferredoxin-NADP reductase (FNR) module"/>
    <property type="match status" value="1"/>
</dbReference>
<dbReference type="InterPro" id="IPR017938">
    <property type="entry name" value="Riboflavin_synthase-like_b-brl"/>
</dbReference>
<dbReference type="Pfam" id="PF00175">
    <property type="entry name" value="NAD_binding_1"/>
    <property type="match status" value="1"/>
</dbReference>
<proteinExistence type="predicted"/>
<sequence>MELEKKPIVELEAPVVDIITETPSTKTLVLDVRHQPIDFYPGQYVLLYVPYPPTGEILKRAYSIASSPLKKDFLELTVKRVPNGRASSFLTQMVKVGDVLRIKGPYGKFIWLPSMSEDIVLIGAGSGIVPLMCILRYIKDARLEKVKALLIYSNTSYEEIIYREELNKLSQLPNIRVVHTLTRQVPEGWTGYTGRINLEMLEKEVREPHGKLYYLCGPPAFVDYISGLLTEMGVRAENIKKEKYE</sequence>
<dbReference type="OrthoDB" id="9796486at2"/>
<gene>
    <name evidence="10" type="ordered locus">Thal_1427</name>
</gene>
<dbReference type="Pfam" id="PF00970">
    <property type="entry name" value="FAD_binding_6"/>
    <property type="match status" value="1"/>
</dbReference>
<dbReference type="PROSITE" id="PS51384">
    <property type="entry name" value="FAD_FR"/>
    <property type="match status" value="1"/>
</dbReference>
<keyword evidence="7" id="KW-0408">Iron</keyword>
<dbReference type="InterPro" id="IPR012165">
    <property type="entry name" value="Cyt_c3_hydrogenase_gsu"/>
</dbReference>
<evidence type="ECO:0000256" key="6">
    <source>
        <dbReference type="ARBA" id="ARBA00023002"/>
    </source>
</evidence>
<dbReference type="InterPro" id="IPR017927">
    <property type="entry name" value="FAD-bd_FR_type"/>
</dbReference>
<keyword evidence="5" id="KW-0274">FAD</keyword>
<evidence type="ECO:0000313" key="10">
    <source>
        <dbReference type="EMBL" id="ADC90056.1"/>
    </source>
</evidence>
<evidence type="ECO:0000256" key="1">
    <source>
        <dbReference type="ARBA" id="ARBA00001974"/>
    </source>
</evidence>
<dbReference type="CDD" id="cd06217">
    <property type="entry name" value="FNR_iron_sulfur_binding_3"/>
    <property type="match status" value="1"/>
</dbReference>
<evidence type="ECO:0000256" key="5">
    <source>
        <dbReference type="ARBA" id="ARBA00022827"/>
    </source>
</evidence>
<organism evidence="10 11">
    <name type="scientific">Thermocrinis albus (strain DSM 14484 / JCM 11386 / HI 11/12)</name>
    <dbReference type="NCBI Taxonomy" id="638303"/>
    <lineage>
        <taxon>Bacteria</taxon>
        <taxon>Pseudomonadati</taxon>
        <taxon>Aquificota</taxon>
        <taxon>Aquificia</taxon>
        <taxon>Aquificales</taxon>
        <taxon>Aquificaceae</taxon>
        <taxon>Thermocrinis</taxon>
    </lineage>
</organism>
<protein>
    <submittedName>
        <fullName evidence="10">Oxidoreductase FAD-binding domain protein</fullName>
    </submittedName>
</protein>
<dbReference type="Proteomes" id="UP000002043">
    <property type="component" value="Chromosome"/>
</dbReference>
<dbReference type="GO" id="GO:0051537">
    <property type="term" value="F:2 iron, 2 sulfur cluster binding"/>
    <property type="evidence" value="ECO:0007669"/>
    <property type="project" value="UniProtKB-KW"/>
</dbReference>
<keyword evidence="2" id="KW-0285">Flavoprotein</keyword>
<dbReference type="PRINTS" id="PR00371">
    <property type="entry name" value="FPNCR"/>
</dbReference>
<dbReference type="Gene3D" id="2.40.30.10">
    <property type="entry name" value="Translation factors"/>
    <property type="match status" value="1"/>
</dbReference>
<dbReference type="InterPro" id="IPR008333">
    <property type="entry name" value="Cbr1-like_FAD-bd_dom"/>
</dbReference>
<keyword evidence="8" id="KW-0411">Iron-sulfur</keyword>
<dbReference type="PANTHER" id="PTHR47354:SF6">
    <property type="entry name" value="NADH OXIDOREDUCTASE HCR"/>
    <property type="match status" value="1"/>
</dbReference>
<evidence type="ECO:0000313" key="11">
    <source>
        <dbReference type="Proteomes" id="UP000002043"/>
    </source>
</evidence>
<dbReference type="InterPro" id="IPR001433">
    <property type="entry name" value="OxRdtase_FAD/NAD-bd"/>
</dbReference>
<dbReference type="RefSeq" id="WP_012992462.1">
    <property type="nucleotide sequence ID" value="NC_013894.1"/>
</dbReference>
<dbReference type="EMBL" id="CP001931">
    <property type="protein sequence ID" value="ADC90056.1"/>
    <property type="molecule type" value="Genomic_DNA"/>
</dbReference>
<reference evidence="11" key="1">
    <citation type="journal article" date="2010" name="Stand. Genomic Sci.">
        <title>Complete genome sequence of Thermocrinis albus type strain (HI 11/12T).</title>
        <authorList>
            <person name="Wirth R."/>
            <person name="Sikorski J."/>
            <person name="Brambilla E."/>
            <person name="Misra M."/>
            <person name="Lapidus A."/>
            <person name="Copeland A."/>
            <person name="Nolan M."/>
            <person name="Lucas S."/>
            <person name="Chen F."/>
            <person name="Tice H."/>
            <person name="Cheng J.F."/>
            <person name="Han C."/>
            <person name="Detter J.C."/>
            <person name="Tapia R."/>
            <person name="Bruce D."/>
            <person name="Goodwin L."/>
            <person name="Pitluck S."/>
            <person name="Pati A."/>
            <person name="Anderson I."/>
            <person name="Ivanova N."/>
            <person name="Mavromatis K."/>
            <person name="Mikhailova N."/>
            <person name="Chen A."/>
            <person name="Palaniappan K."/>
            <person name="Bilek Y."/>
            <person name="Hader T."/>
            <person name="Land M."/>
            <person name="Hauser L."/>
            <person name="Chang Y.J."/>
            <person name="Jeffries C.D."/>
            <person name="Tindall B.J."/>
            <person name="Rohde M."/>
            <person name="Goker M."/>
            <person name="Bristow J."/>
            <person name="Eisen J.A."/>
            <person name="Markowitz V."/>
            <person name="Hugenholtz P."/>
            <person name="Kyrpides N.C."/>
            <person name="Klenk H.P."/>
        </authorList>
    </citation>
    <scope>NUCLEOTIDE SEQUENCE [LARGE SCALE GENOMIC DNA]</scope>
    <source>
        <strain evidence="11">DSM 14484 / JCM 11386 / HI 11/12</strain>
    </source>
</reference>
<keyword evidence="3" id="KW-0001">2Fe-2S</keyword>
<dbReference type="InterPro" id="IPR001709">
    <property type="entry name" value="Flavoprot_Pyr_Nucl_cyt_Rdtase"/>
</dbReference>
<dbReference type="PANTHER" id="PTHR47354">
    <property type="entry name" value="NADH OXIDOREDUCTASE HCR"/>
    <property type="match status" value="1"/>
</dbReference>
<evidence type="ECO:0000256" key="4">
    <source>
        <dbReference type="ARBA" id="ARBA00022723"/>
    </source>
</evidence>
<dbReference type="GO" id="GO:0046872">
    <property type="term" value="F:metal ion binding"/>
    <property type="evidence" value="ECO:0007669"/>
    <property type="project" value="UniProtKB-KW"/>
</dbReference>
<evidence type="ECO:0000256" key="2">
    <source>
        <dbReference type="ARBA" id="ARBA00022630"/>
    </source>
</evidence>
<dbReference type="GO" id="GO:0050660">
    <property type="term" value="F:flavin adenine dinucleotide binding"/>
    <property type="evidence" value="ECO:0007669"/>
    <property type="project" value="InterPro"/>
</dbReference>
<dbReference type="SUPFAM" id="SSF63380">
    <property type="entry name" value="Riboflavin synthase domain-like"/>
    <property type="match status" value="1"/>
</dbReference>
<dbReference type="STRING" id="638303.Thal_1427"/>
<dbReference type="GO" id="GO:0006221">
    <property type="term" value="P:pyrimidine nucleotide biosynthetic process"/>
    <property type="evidence" value="ECO:0007669"/>
    <property type="project" value="InterPro"/>
</dbReference>
<evidence type="ECO:0000256" key="7">
    <source>
        <dbReference type="ARBA" id="ARBA00023004"/>
    </source>
</evidence>
<dbReference type="KEGG" id="tal:Thal_1427"/>
<dbReference type="InterPro" id="IPR050415">
    <property type="entry name" value="MRET"/>
</dbReference>
<name>D3SMS6_THEAH</name>
<evidence type="ECO:0000259" key="9">
    <source>
        <dbReference type="PROSITE" id="PS51384"/>
    </source>
</evidence>
<dbReference type="PRINTS" id="PR00406">
    <property type="entry name" value="CYTB5RDTASE"/>
</dbReference>